<dbReference type="Proteomes" id="UP001231189">
    <property type="component" value="Unassembled WGS sequence"/>
</dbReference>
<comment type="caution">
    <text evidence="2">The sequence shown here is derived from an EMBL/GenBank/DDBJ whole genome shotgun (WGS) entry which is preliminary data.</text>
</comment>
<dbReference type="EMBL" id="JAUUTY010000003">
    <property type="protein sequence ID" value="KAK1670100.1"/>
    <property type="molecule type" value="Genomic_DNA"/>
</dbReference>
<sequence>MYYCRPENMKTIDGCDYLYNELKRSVRNRMTPNFAQYVQQLNNTHSATLYNKKDEAWSRAAPHAADDDEEDEDDEDNEDYDEEESTSQHFY</sequence>
<name>A0AAD8T668_LOLMU</name>
<evidence type="ECO:0000256" key="1">
    <source>
        <dbReference type="SAM" id="MobiDB-lite"/>
    </source>
</evidence>
<gene>
    <name evidence="2" type="ORF">QYE76_058259</name>
</gene>
<accession>A0AAD8T668</accession>
<keyword evidence="3" id="KW-1185">Reference proteome</keyword>
<protein>
    <submittedName>
        <fullName evidence="2">Uncharacterized protein</fullName>
    </submittedName>
</protein>
<feature type="compositionally biased region" description="Acidic residues" evidence="1">
    <location>
        <begin position="66"/>
        <end position="85"/>
    </location>
</feature>
<proteinExistence type="predicted"/>
<organism evidence="2 3">
    <name type="scientific">Lolium multiflorum</name>
    <name type="common">Italian ryegrass</name>
    <name type="synonym">Lolium perenne subsp. multiflorum</name>
    <dbReference type="NCBI Taxonomy" id="4521"/>
    <lineage>
        <taxon>Eukaryota</taxon>
        <taxon>Viridiplantae</taxon>
        <taxon>Streptophyta</taxon>
        <taxon>Embryophyta</taxon>
        <taxon>Tracheophyta</taxon>
        <taxon>Spermatophyta</taxon>
        <taxon>Magnoliopsida</taxon>
        <taxon>Liliopsida</taxon>
        <taxon>Poales</taxon>
        <taxon>Poaceae</taxon>
        <taxon>BOP clade</taxon>
        <taxon>Pooideae</taxon>
        <taxon>Poodae</taxon>
        <taxon>Poeae</taxon>
        <taxon>Poeae Chloroplast Group 2 (Poeae type)</taxon>
        <taxon>Loliodinae</taxon>
        <taxon>Loliinae</taxon>
        <taxon>Lolium</taxon>
    </lineage>
</organism>
<dbReference type="AlphaFoldDB" id="A0AAD8T668"/>
<feature type="region of interest" description="Disordered" evidence="1">
    <location>
        <begin position="53"/>
        <end position="91"/>
    </location>
</feature>
<reference evidence="2" key="1">
    <citation type="submission" date="2023-07" db="EMBL/GenBank/DDBJ databases">
        <title>A chromosome-level genome assembly of Lolium multiflorum.</title>
        <authorList>
            <person name="Chen Y."/>
            <person name="Copetti D."/>
            <person name="Kolliker R."/>
            <person name="Studer B."/>
        </authorList>
    </citation>
    <scope>NUCLEOTIDE SEQUENCE</scope>
    <source>
        <strain evidence="2">02402/16</strain>
        <tissue evidence="2">Leaf</tissue>
    </source>
</reference>
<evidence type="ECO:0000313" key="3">
    <source>
        <dbReference type="Proteomes" id="UP001231189"/>
    </source>
</evidence>
<evidence type="ECO:0000313" key="2">
    <source>
        <dbReference type="EMBL" id="KAK1670100.1"/>
    </source>
</evidence>